<comment type="caution">
    <text evidence="2">The sequence shown here is derived from an EMBL/GenBank/DDBJ whole genome shotgun (WGS) entry which is preliminary data.</text>
</comment>
<dbReference type="STRING" id="863239.GCA_000213935_00067"/>
<dbReference type="AlphaFoldDB" id="A0A3D4T0X9"/>
<protein>
    <submittedName>
        <fullName evidence="2">Uncharacterized protein</fullName>
    </submittedName>
</protein>
<evidence type="ECO:0000256" key="1">
    <source>
        <dbReference type="SAM" id="MobiDB-lite"/>
    </source>
</evidence>
<accession>A0A3D4T0X9</accession>
<proteinExistence type="predicted"/>
<reference evidence="2 3" key="1">
    <citation type="journal article" date="2018" name="Nat. Biotechnol.">
        <title>A standardized bacterial taxonomy based on genome phylogeny substantially revises the tree of life.</title>
        <authorList>
            <person name="Parks D.H."/>
            <person name="Chuvochina M."/>
            <person name="Waite D.W."/>
            <person name="Rinke C."/>
            <person name="Skarshewski A."/>
            <person name="Chaumeil P.A."/>
            <person name="Hugenholtz P."/>
        </authorList>
    </citation>
    <scope>NUCLEOTIDE SEQUENCE [LARGE SCALE GENOMIC DNA]</scope>
    <source>
        <strain evidence="2">UBA11247</strain>
    </source>
</reference>
<dbReference type="EMBL" id="DQID01000270">
    <property type="protein sequence ID" value="HCT15194.1"/>
    <property type="molecule type" value="Genomic_DNA"/>
</dbReference>
<organism evidence="2 3">
    <name type="scientific">Corynebacterium nuruki</name>
    <dbReference type="NCBI Taxonomy" id="1032851"/>
    <lineage>
        <taxon>Bacteria</taxon>
        <taxon>Bacillati</taxon>
        <taxon>Actinomycetota</taxon>
        <taxon>Actinomycetes</taxon>
        <taxon>Mycobacteriales</taxon>
        <taxon>Corynebacteriaceae</taxon>
        <taxon>Corynebacterium</taxon>
    </lineage>
</organism>
<dbReference type="Proteomes" id="UP000261739">
    <property type="component" value="Unassembled WGS sequence"/>
</dbReference>
<gene>
    <name evidence="2" type="ORF">DIW82_10540</name>
</gene>
<sequence length="115" mass="11730">MYGELSATVRTTHHEPGHTVHHRRHRRLRGRVVAATAATLIAVGGGAAVAPSAAAQDLPGSVQGSYESLPPEAQQVVGSVVGVGAAAVLLPYYFIWCPIGIAAGSIDATTGACTF</sequence>
<name>A0A3D4T0X9_9CORY</name>
<evidence type="ECO:0000313" key="2">
    <source>
        <dbReference type="EMBL" id="HCT15194.1"/>
    </source>
</evidence>
<feature type="region of interest" description="Disordered" evidence="1">
    <location>
        <begin position="1"/>
        <end position="20"/>
    </location>
</feature>
<evidence type="ECO:0000313" key="3">
    <source>
        <dbReference type="Proteomes" id="UP000261739"/>
    </source>
</evidence>